<name>A0ABU6WAP1_9FABA</name>
<proteinExistence type="predicted"/>
<comment type="caution">
    <text evidence="2">The sequence shown here is derived from an EMBL/GenBank/DDBJ whole genome shotgun (WGS) entry which is preliminary data.</text>
</comment>
<dbReference type="EMBL" id="JASCZI010181355">
    <property type="protein sequence ID" value="MED6182429.1"/>
    <property type="molecule type" value="Genomic_DNA"/>
</dbReference>
<feature type="compositionally biased region" description="Polar residues" evidence="1">
    <location>
        <begin position="95"/>
        <end position="117"/>
    </location>
</feature>
<protein>
    <submittedName>
        <fullName evidence="2">Uncharacterized protein</fullName>
    </submittedName>
</protein>
<dbReference type="Proteomes" id="UP001341840">
    <property type="component" value="Unassembled WGS sequence"/>
</dbReference>
<feature type="region of interest" description="Disordered" evidence="1">
    <location>
        <begin position="78"/>
        <end position="117"/>
    </location>
</feature>
<keyword evidence="3" id="KW-1185">Reference proteome</keyword>
<evidence type="ECO:0000313" key="2">
    <source>
        <dbReference type="EMBL" id="MED6182429.1"/>
    </source>
</evidence>
<accession>A0ABU6WAP1</accession>
<gene>
    <name evidence="2" type="ORF">PIB30_028422</name>
</gene>
<evidence type="ECO:0000256" key="1">
    <source>
        <dbReference type="SAM" id="MobiDB-lite"/>
    </source>
</evidence>
<evidence type="ECO:0000313" key="3">
    <source>
        <dbReference type="Proteomes" id="UP001341840"/>
    </source>
</evidence>
<reference evidence="2 3" key="1">
    <citation type="journal article" date="2023" name="Plants (Basel)">
        <title>Bridging the Gap: Combining Genomics and Transcriptomics Approaches to Understand Stylosanthes scabra, an Orphan Legume from the Brazilian Caatinga.</title>
        <authorList>
            <person name="Ferreira-Neto J.R.C."/>
            <person name="da Silva M.D."/>
            <person name="Binneck E."/>
            <person name="de Melo N.F."/>
            <person name="da Silva R.H."/>
            <person name="de Melo A.L.T.M."/>
            <person name="Pandolfi V."/>
            <person name="Bustamante F.O."/>
            <person name="Brasileiro-Vidal A.C."/>
            <person name="Benko-Iseppon A.M."/>
        </authorList>
    </citation>
    <scope>NUCLEOTIDE SEQUENCE [LARGE SCALE GENOMIC DNA]</scope>
    <source>
        <tissue evidence="2">Leaves</tissue>
    </source>
</reference>
<organism evidence="2 3">
    <name type="scientific">Stylosanthes scabra</name>
    <dbReference type="NCBI Taxonomy" id="79078"/>
    <lineage>
        <taxon>Eukaryota</taxon>
        <taxon>Viridiplantae</taxon>
        <taxon>Streptophyta</taxon>
        <taxon>Embryophyta</taxon>
        <taxon>Tracheophyta</taxon>
        <taxon>Spermatophyta</taxon>
        <taxon>Magnoliopsida</taxon>
        <taxon>eudicotyledons</taxon>
        <taxon>Gunneridae</taxon>
        <taxon>Pentapetalae</taxon>
        <taxon>rosids</taxon>
        <taxon>fabids</taxon>
        <taxon>Fabales</taxon>
        <taxon>Fabaceae</taxon>
        <taxon>Papilionoideae</taxon>
        <taxon>50 kb inversion clade</taxon>
        <taxon>dalbergioids sensu lato</taxon>
        <taxon>Dalbergieae</taxon>
        <taxon>Pterocarpus clade</taxon>
        <taxon>Stylosanthes</taxon>
    </lineage>
</organism>
<sequence>MRSQNENFNANLTNLKIHGAAPAPLPVISARPPSTTLLGLATSSRRPAVPGLLHRLPAPATPSVAPIAFSARPVAVPERPSVQVPSHRLTIPAPSRSQPATPSSKSATPLNSENGTSVREYGVGKFEAGGCLLLHKEWDERRGLEAKELRD</sequence>